<feature type="transmembrane region" description="Helical" evidence="6">
    <location>
        <begin position="237"/>
        <end position="262"/>
    </location>
</feature>
<organism evidence="7 8">
    <name type="scientific">Tissierella pigra</name>
    <dbReference type="NCBI Taxonomy" id="2607614"/>
    <lineage>
        <taxon>Bacteria</taxon>
        <taxon>Bacillati</taxon>
        <taxon>Bacillota</taxon>
        <taxon>Tissierellia</taxon>
        <taxon>Tissierellales</taxon>
        <taxon>Tissierellaceae</taxon>
        <taxon>Tissierella</taxon>
    </lineage>
</organism>
<feature type="transmembrane region" description="Helical" evidence="6">
    <location>
        <begin position="21"/>
        <end position="40"/>
    </location>
</feature>
<feature type="transmembrane region" description="Helical" evidence="6">
    <location>
        <begin position="94"/>
        <end position="113"/>
    </location>
</feature>
<dbReference type="Proteomes" id="UP000469523">
    <property type="component" value="Unassembled WGS sequence"/>
</dbReference>
<accession>A0A6N7XUF6</accession>
<gene>
    <name evidence="7" type="ORF">FYJ83_06230</name>
</gene>
<dbReference type="CDD" id="cd06580">
    <property type="entry name" value="TM_PBP1_transp_TpRbsC_like"/>
    <property type="match status" value="1"/>
</dbReference>
<dbReference type="PANTHER" id="PTHR43370:SF1">
    <property type="entry name" value="GUANOSINE ABC TRANSPORTER PERMEASE PROTEIN NUPQ"/>
    <property type="match status" value="1"/>
</dbReference>
<keyword evidence="2" id="KW-1003">Cell membrane</keyword>
<evidence type="ECO:0000256" key="6">
    <source>
        <dbReference type="SAM" id="Phobius"/>
    </source>
</evidence>
<evidence type="ECO:0000256" key="2">
    <source>
        <dbReference type="ARBA" id="ARBA00022475"/>
    </source>
</evidence>
<feature type="transmembrane region" description="Helical" evidence="6">
    <location>
        <begin position="154"/>
        <end position="171"/>
    </location>
</feature>
<dbReference type="PANTHER" id="PTHR43370">
    <property type="entry name" value="SUGAR ABC TRANSPORTER INTEGRAL MEMBRANE PROTEIN-RELATED"/>
    <property type="match status" value="1"/>
</dbReference>
<keyword evidence="3 6" id="KW-0812">Transmembrane</keyword>
<feature type="transmembrane region" description="Helical" evidence="6">
    <location>
        <begin position="274"/>
        <end position="294"/>
    </location>
</feature>
<comment type="subcellular location">
    <subcellularLocation>
        <location evidence="1">Cell membrane</location>
        <topology evidence="1">Multi-pass membrane protein</topology>
    </subcellularLocation>
</comment>
<keyword evidence="4 6" id="KW-1133">Transmembrane helix</keyword>
<reference evidence="7 8" key="1">
    <citation type="submission" date="2019-09" db="EMBL/GenBank/DDBJ databases">
        <title>In-depth cultivation of the pig gut microbiome towards novel bacterial diversity and tailored functional studies.</title>
        <authorList>
            <person name="Wylensek D."/>
            <person name="Hitch T.C.A."/>
            <person name="Clavel T."/>
        </authorList>
    </citation>
    <scope>NUCLEOTIDE SEQUENCE [LARGE SCALE GENOMIC DNA]</scope>
    <source>
        <strain evidence="7 8">WCA3-693-APC-4?</strain>
    </source>
</reference>
<feature type="transmembrane region" description="Helical" evidence="6">
    <location>
        <begin position="69"/>
        <end position="88"/>
    </location>
</feature>
<name>A0A6N7XUF6_9FIRM</name>
<comment type="caution">
    <text evidence="7">The sequence shown here is derived from an EMBL/GenBank/DDBJ whole genome shotgun (WGS) entry which is preliminary data.</text>
</comment>
<dbReference type="GO" id="GO:0022857">
    <property type="term" value="F:transmembrane transporter activity"/>
    <property type="evidence" value="ECO:0007669"/>
    <property type="project" value="InterPro"/>
</dbReference>
<dbReference type="InterPro" id="IPR001851">
    <property type="entry name" value="ABC_transp_permease"/>
</dbReference>
<proteinExistence type="predicted"/>
<keyword evidence="5 6" id="KW-0472">Membrane</keyword>
<sequence length="314" mass="34107">MKKLFKELFNLTLLQHTIRTATPLILAALGGLLTQQAGILNIGMEGMILLGAFFAVVGSYFFGSSLAGVALAAIIGMVIGLIFALFVIDLKSDEFVIGIAINMFAGGLTVFLLRSIFGVKGAFSSPDIVPLPKLNFPFMDNIEFLNIIFNNHTIFIYISWILVIFIYMYLYKTPQGIWLRGAGEYPDALETAGISPRKMKYTSSIACGVLCGLAGAHLSLGYLTLFTENMSANRGFIALAAIIFGKANPIGTFLATLLFGFFDALGVRLQVVGVPAQFTQMVPYLATIFALVIVTKRQMNKGKKNKEEAINLGE</sequence>
<evidence type="ECO:0000256" key="5">
    <source>
        <dbReference type="ARBA" id="ARBA00023136"/>
    </source>
</evidence>
<dbReference type="AlphaFoldDB" id="A0A6N7XUF6"/>
<evidence type="ECO:0000313" key="7">
    <source>
        <dbReference type="EMBL" id="MSU01063.1"/>
    </source>
</evidence>
<feature type="transmembrane region" description="Helical" evidence="6">
    <location>
        <begin position="46"/>
        <end position="62"/>
    </location>
</feature>
<evidence type="ECO:0000256" key="4">
    <source>
        <dbReference type="ARBA" id="ARBA00022989"/>
    </source>
</evidence>
<protein>
    <submittedName>
        <fullName evidence="7">ABC transporter permease</fullName>
    </submittedName>
</protein>
<evidence type="ECO:0000256" key="1">
    <source>
        <dbReference type="ARBA" id="ARBA00004651"/>
    </source>
</evidence>
<evidence type="ECO:0000256" key="3">
    <source>
        <dbReference type="ARBA" id="ARBA00022692"/>
    </source>
</evidence>
<dbReference type="Pfam" id="PF02653">
    <property type="entry name" value="BPD_transp_2"/>
    <property type="match status" value="1"/>
</dbReference>
<dbReference type="GO" id="GO:0005886">
    <property type="term" value="C:plasma membrane"/>
    <property type="evidence" value="ECO:0007669"/>
    <property type="project" value="UniProtKB-SubCell"/>
</dbReference>
<keyword evidence="8" id="KW-1185">Reference proteome</keyword>
<dbReference type="EMBL" id="VUNQ01000010">
    <property type="protein sequence ID" value="MSU01063.1"/>
    <property type="molecule type" value="Genomic_DNA"/>
</dbReference>
<evidence type="ECO:0000313" key="8">
    <source>
        <dbReference type="Proteomes" id="UP000469523"/>
    </source>
</evidence>